<proteinExistence type="predicted"/>
<dbReference type="Proteomes" id="UP000326924">
    <property type="component" value="Unassembled WGS sequence"/>
</dbReference>
<protein>
    <submittedName>
        <fullName evidence="1">Uncharacterized protein</fullName>
    </submittedName>
</protein>
<evidence type="ECO:0000313" key="2">
    <source>
        <dbReference type="Proteomes" id="UP000326924"/>
    </source>
</evidence>
<evidence type="ECO:0000313" key="1">
    <source>
        <dbReference type="EMBL" id="KAA8914376.1"/>
    </source>
</evidence>
<keyword evidence="2" id="KW-1185">Reference proteome</keyword>
<name>A0A5J5FAV0_9PEZI</name>
<sequence length="112" mass="12040">MNTAEDRPGTCPTGDEAPIPVSRGGLINTIIALQLPDVGGVPAQARVNVFLNPAGLRKYFIQYGTDGMATILSGIDEGLVKTWADWHGEVVDRKTVEQDENLAALKDILHTI</sequence>
<dbReference type="AlphaFoldDB" id="A0A5J5FAV0"/>
<organism evidence="1 2">
    <name type="scientific">Sphaerosporella brunnea</name>
    <dbReference type="NCBI Taxonomy" id="1250544"/>
    <lineage>
        <taxon>Eukaryota</taxon>
        <taxon>Fungi</taxon>
        <taxon>Dikarya</taxon>
        <taxon>Ascomycota</taxon>
        <taxon>Pezizomycotina</taxon>
        <taxon>Pezizomycetes</taxon>
        <taxon>Pezizales</taxon>
        <taxon>Pyronemataceae</taxon>
        <taxon>Sphaerosporella</taxon>
    </lineage>
</organism>
<reference evidence="1 2" key="1">
    <citation type="submission" date="2019-09" db="EMBL/GenBank/DDBJ databases">
        <title>Draft genome of the ectomycorrhizal ascomycete Sphaerosporella brunnea.</title>
        <authorList>
            <consortium name="DOE Joint Genome Institute"/>
            <person name="Benucci G.M."/>
            <person name="Marozzi G."/>
            <person name="Antonielli L."/>
            <person name="Sanchez S."/>
            <person name="Marco P."/>
            <person name="Wang X."/>
            <person name="Falini L.B."/>
            <person name="Barry K."/>
            <person name="Haridas S."/>
            <person name="Lipzen A."/>
            <person name="Labutti K."/>
            <person name="Grigoriev I.V."/>
            <person name="Murat C."/>
            <person name="Martin F."/>
            <person name="Albertini E."/>
            <person name="Donnini D."/>
            <person name="Bonito G."/>
        </authorList>
    </citation>
    <scope>NUCLEOTIDE SEQUENCE [LARGE SCALE GENOMIC DNA]</scope>
    <source>
        <strain evidence="1 2">Sb_GMNB300</strain>
    </source>
</reference>
<comment type="caution">
    <text evidence="1">The sequence shown here is derived from an EMBL/GenBank/DDBJ whole genome shotgun (WGS) entry which is preliminary data.</text>
</comment>
<dbReference type="InParanoid" id="A0A5J5FAV0"/>
<gene>
    <name evidence="1" type="ORF">FN846DRAFT_902086</name>
</gene>
<accession>A0A5J5FAV0</accession>
<dbReference type="EMBL" id="VXIS01000006">
    <property type="protein sequence ID" value="KAA8914376.1"/>
    <property type="molecule type" value="Genomic_DNA"/>
</dbReference>